<dbReference type="AlphaFoldDB" id="A0A5E4Z9Q1"/>
<protein>
    <submittedName>
        <fullName evidence="1">Uncharacterized protein</fullName>
    </submittedName>
</protein>
<evidence type="ECO:0000313" key="1">
    <source>
        <dbReference type="EMBL" id="VVE57447.1"/>
    </source>
</evidence>
<dbReference type="RefSeq" id="WP_246184158.1">
    <property type="nucleotide sequence ID" value="NZ_CABPSB010000040.1"/>
</dbReference>
<accession>A0A5E4Z9Q1</accession>
<keyword evidence="2" id="KW-1185">Reference proteome</keyword>
<gene>
    <name evidence="1" type="ORF">PAN31108_05201</name>
</gene>
<evidence type="ECO:0000313" key="2">
    <source>
        <dbReference type="Proteomes" id="UP000406256"/>
    </source>
</evidence>
<dbReference type="EMBL" id="CABPSB010000040">
    <property type="protein sequence ID" value="VVE57447.1"/>
    <property type="molecule type" value="Genomic_DNA"/>
</dbReference>
<reference evidence="1 2" key="1">
    <citation type="submission" date="2019-08" db="EMBL/GenBank/DDBJ databases">
        <authorList>
            <person name="Peeters C."/>
        </authorList>
    </citation>
    <scope>NUCLEOTIDE SEQUENCE [LARGE SCALE GENOMIC DNA]</scope>
    <source>
        <strain evidence="1 2">LMG 31108</strain>
    </source>
</reference>
<sequence>MLHKDESTTYSYIKFRDTTRAKQTAAVAFNEAFTGFRSREWDNEDA</sequence>
<name>A0A5E4Z9Q1_9BURK</name>
<organism evidence="1 2">
    <name type="scientific">Pandoraea anhela</name>
    <dbReference type="NCBI Taxonomy" id="2508295"/>
    <lineage>
        <taxon>Bacteria</taxon>
        <taxon>Pseudomonadati</taxon>
        <taxon>Pseudomonadota</taxon>
        <taxon>Betaproteobacteria</taxon>
        <taxon>Burkholderiales</taxon>
        <taxon>Burkholderiaceae</taxon>
        <taxon>Pandoraea</taxon>
    </lineage>
</organism>
<proteinExistence type="predicted"/>
<dbReference type="Proteomes" id="UP000406256">
    <property type="component" value="Unassembled WGS sequence"/>
</dbReference>